<dbReference type="GO" id="GO:0003964">
    <property type="term" value="F:RNA-directed DNA polymerase activity"/>
    <property type="evidence" value="ECO:0007669"/>
    <property type="project" value="UniProtKB-EC"/>
</dbReference>
<sequence>MAGNTDLVILTVNVNGMNSPIKRRQIADWIKSQNPTICCLQETHLKQGDTYRVKVKGWSKIYYASGEVKKAGVAILISDQAKVKIDLIKRDKEGNYILLKGSINNEAISILNIYAPSGMALNFLKEKLRELQEEIDNKTVIVGDLNLALSELDKSNHKTNKKEIKEVNRILEKLGMLDLWRKLNGDRREYTFFSAVHGTYSKIDHILGHKDLKIKCKKAEIVNAFFSDHDAIKTTFNKKLGGNRPKSNWKLNNLILKNDWVKQQIIDTINNFTQDNDNDETSYQNLWDAAKAVIRGNFISLEAYLNKTEKEKINELGLQLKKLKKDQIKNPQSNTKLEILKLKGEIKNIESKKTIELINKTKSWFYEKANKIDKPLVNLIRKRREENEISSLKNEKGELSTNEEEIREIIRSYFAQLYANKFDNLSEMDDYLQKYRLPRLTEEEVNCLNSPISEKEIEQAIKQLPKKKSPGPDGFTCEFYQTFKEQLAPMLYKLFDKIGNEGVLPNSFYDTDMVLIPKPGRLKTEKENYRPISLMNIDAKILNKILAKRLQKIISKIIHYDQVGFIPGMQGWFNIRKTINIIGHVNNQINKNHMIISIDAEKAFDKIQHPFLLKTLESIGINGLFLKIISSIYLKPSVSIICNGDKLQPFPIRSGVKQGCPLSPLLFNIVLETLAIAIRAEKEIKGIRIGNEEAKLSLFADDMMVYLENPRDSAKKLLEIIHNFSKVAGYKINPHKSSAFLYITNKIQQSELQREIPFKVTTDNIKYLGIYLPRENQKLYEQNYRPLFTQIKSDLTNWKNIKCSWIGRANIIKMTILPKLIYLFSAIPIRLPKNYFNDLEKITTKFIWKNKRSRISRELMKKKSNEGGLAVPDLKLYYRAAVTKTIWYWLRNRLVDQWNRLGSRDKTVNKYSNLVFDKPKDPSFWDKNLLFDKNCWENWKLIWQKLGIDPYLTPYTKIRSKWVHDLGIKNEIINKLEEHRIVYLSDLWKGKVFMTKAELEIITDHKIENFDYTKLKSFCTNKTNADKIRREAINWENIFTVKGSDKGLISKIYRELTLIYKKSSHSPIEKWSKDMNRQFSDEEIETISSHMKRCSKSLLIREMQIKTTLRYHYTPVRLAKMTGKNNDDCWRGCGKTGTLMHCWWSCERIQPFWRVVWNYAQKVIKLCIPFDPAVLLLGLYPKEIIKKGKGPVCARMFVAALFVVARNWKLNGCPSVGEWLNKLWYMKIMEYYCSVRNDQQDDFRKAWRDLHELMLSEMSRTRRSLYTSTTILDDDQF</sequence>
<dbReference type="PROSITE" id="PS50878">
    <property type="entry name" value="RT_POL"/>
    <property type="match status" value="1"/>
</dbReference>
<dbReference type="CDD" id="cd09076">
    <property type="entry name" value="L1-EN"/>
    <property type="match status" value="1"/>
</dbReference>
<dbReference type="Ensembl" id="ENSSHAT00000026341.1">
    <property type="protein sequence ID" value="ENSSHAP00000024299.1"/>
    <property type="gene ID" value="ENSSHAG00000023790.1"/>
</dbReference>
<dbReference type="InterPro" id="IPR036691">
    <property type="entry name" value="Endo/exonu/phosph_ase_sf"/>
</dbReference>
<dbReference type="PANTHER" id="PTHR19446">
    <property type="entry name" value="REVERSE TRANSCRIPTASES"/>
    <property type="match status" value="1"/>
</dbReference>
<dbReference type="InParanoid" id="A0A7N4NJC1"/>
<dbReference type="Pfam" id="PF03372">
    <property type="entry name" value="Exo_endo_phos"/>
    <property type="match status" value="1"/>
</dbReference>
<keyword evidence="4" id="KW-1185">Reference proteome</keyword>
<feature type="domain" description="Reverse transcriptase" evidence="2">
    <location>
        <begin position="497"/>
        <end position="772"/>
    </location>
</feature>
<reference evidence="3 4" key="1">
    <citation type="journal article" date="2011" name="Proc. Natl. Acad. Sci. U.S.A.">
        <title>Genetic diversity and population structure of the endangered marsupial Sarcophilus harrisii (Tasmanian devil).</title>
        <authorList>
            <person name="Miller W."/>
            <person name="Hayes V.M."/>
            <person name="Ratan A."/>
            <person name="Petersen D.C."/>
            <person name="Wittekindt N.E."/>
            <person name="Miller J."/>
            <person name="Walenz B."/>
            <person name="Knight J."/>
            <person name="Qi J."/>
            <person name="Zhao F."/>
            <person name="Wang Q."/>
            <person name="Bedoya-Reina O.C."/>
            <person name="Katiyar N."/>
            <person name="Tomsho L.P."/>
            <person name="Kasson L.M."/>
            <person name="Hardie R.A."/>
            <person name="Woodbridge P."/>
            <person name="Tindall E.A."/>
            <person name="Bertelsen M.F."/>
            <person name="Dixon D."/>
            <person name="Pyecroft S."/>
            <person name="Helgen K.M."/>
            <person name="Lesk A.M."/>
            <person name="Pringle T.H."/>
            <person name="Patterson N."/>
            <person name="Zhang Y."/>
            <person name="Kreiss A."/>
            <person name="Woods G.M."/>
            <person name="Jones M.E."/>
            <person name="Schuster S.C."/>
        </authorList>
    </citation>
    <scope>NUCLEOTIDE SEQUENCE [LARGE SCALE GENOMIC DNA]</scope>
</reference>
<dbReference type="InterPro" id="IPR000477">
    <property type="entry name" value="RT_dom"/>
</dbReference>
<dbReference type="FunCoup" id="A0A7N4NJC1">
    <property type="interactions" value="1"/>
</dbReference>
<dbReference type="Proteomes" id="UP000007648">
    <property type="component" value="Unassembled WGS sequence"/>
</dbReference>
<organism evidence="3 4">
    <name type="scientific">Sarcophilus harrisii</name>
    <name type="common">Tasmanian devil</name>
    <name type="synonym">Sarcophilus laniarius</name>
    <dbReference type="NCBI Taxonomy" id="9305"/>
    <lineage>
        <taxon>Eukaryota</taxon>
        <taxon>Metazoa</taxon>
        <taxon>Chordata</taxon>
        <taxon>Craniata</taxon>
        <taxon>Vertebrata</taxon>
        <taxon>Euteleostomi</taxon>
        <taxon>Mammalia</taxon>
        <taxon>Metatheria</taxon>
        <taxon>Dasyuromorphia</taxon>
        <taxon>Dasyuridae</taxon>
        <taxon>Sarcophilus</taxon>
    </lineage>
</organism>
<dbReference type="GeneTree" id="ENSGT00940000153064"/>
<proteinExistence type="predicted"/>
<dbReference type="AlphaFoldDB" id="A0A7N4NJC1"/>
<dbReference type="SUPFAM" id="SSF56219">
    <property type="entry name" value="DNase I-like"/>
    <property type="match status" value="1"/>
</dbReference>
<evidence type="ECO:0000256" key="1">
    <source>
        <dbReference type="ARBA" id="ARBA00012493"/>
    </source>
</evidence>
<reference evidence="3" key="2">
    <citation type="submission" date="2025-08" db="UniProtKB">
        <authorList>
            <consortium name="Ensembl"/>
        </authorList>
    </citation>
    <scope>IDENTIFICATION</scope>
</reference>
<name>A0A7N4NJC1_SARHA</name>
<reference evidence="3" key="3">
    <citation type="submission" date="2025-09" db="UniProtKB">
        <authorList>
            <consortium name="Ensembl"/>
        </authorList>
    </citation>
    <scope>IDENTIFICATION</scope>
</reference>
<dbReference type="CDD" id="cd01650">
    <property type="entry name" value="RT_nLTR_like"/>
    <property type="match status" value="1"/>
</dbReference>
<dbReference type="Gene3D" id="3.60.10.10">
    <property type="entry name" value="Endonuclease/exonuclease/phosphatase"/>
    <property type="match status" value="1"/>
</dbReference>
<accession>A0A7N4NJC1</accession>
<dbReference type="Pfam" id="PF00078">
    <property type="entry name" value="RVT_1"/>
    <property type="match status" value="1"/>
</dbReference>
<evidence type="ECO:0000313" key="4">
    <source>
        <dbReference type="Proteomes" id="UP000007648"/>
    </source>
</evidence>
<evidence type="ECO:0000259" key="2">
    <source>
        <dbReference type="PROSITE" id="PS50878"/>
    </source>
</evidence>
<evidence type="ECO:0000313" key="3">
    <source>
        <dbReference type="Ensembl" id="ENSSHAP00000024299.1"/>
    </source>
</evidence>
<dbReference type="InterPro" id="IPR043502">
    <property type="entry name" value="DNA/RNA_pol_sf"/>
</dbReference>
<dbReference type="InterPro" id="IPR005135">
    <property type="entry name" value="Endo/exonuclease/phosphatase"/>
</dbReference>
<dbReference type="SUPFAM" id="SSF56672">
    <property type="entry name" value="DNA/RNA polymerases"/>
    <property type="match status" value="2"/>
</dbReference>
<protein>
    <recommendedName>
        <fullName evidence="1">RNA-directed DNA polymerase</fullName>
        <ecNumber evidence="1">2.7.7.49</ecNumber>
    </recommendedName>
</protein>
<dbReference type="EC" id="2.7.7.49" evidence="1"/>